<name>A0A506U8G2_9HYPH</name>
<dbReference type="AlphaFoldDB" id="A0A506U8G2"/>
<feature type="transmembrane region" description="Helical" evidence="6">
    <location>
        <begin position="274"/>
        <end position="293"/>
    </location>
</feature>
<feature type="domain" description="Major facilitator superfamily (MFS) profile" evidence="7">
    <location>
        <begin position="25"/>
        <end position="466"/>
    </location>
</feature>
<keyword evidence="3 6" id="KW-0812">Transmembrane</keyword>
<dbReference type="Proteomes" id="UP000320314">
    <property type="component" value="Unassembled WGS sequence"/>
</dbReference>
<dbReference type="PROSITE" id="PS50850">
    <property type="entry name" value="MFS"/>
    <property type="match status" value="1"/>
</dbReference>
<feature type="transmembrane region" description="Helical" evidence="6">
    <location>
        <begin position="59"/>
        <end position="80"/>
    </location>
</feature>
<comment type="caution">
    <text evidence="8">The sequence shown here is derived from an EMBL/GenBank/DDBJ whole genome shotgun (WGS) entry which is preliminary data.</text>
</comment>
<dbReference type="InterPro" id="IPR011701">
    <property type="entry name" value="MFS"/>
</dbReference>
<evidence type="ECO:0000256" key="3">
    <source>
        <dbReference type="ARBA" id="ARBA00022692"/>
    </source>
</evidence>
<organism evidence="8 9">
    <name type="scientific">Pararhizobium mangrovi</name>
    <dbReference type="NCBI Taxonomy" id="2590452"/>
    <lineage>
        <taxon>Bacteria</taxon>
        <taxon>Pseudomonadati</taxon>
        <taxon>Pseudomonadota</taxon>
        <taxon>Alphaproteobacteria</taxon>
        <taxon>Hyphomicrobiales</taxon>
        <taxon>Rhizobiaceae</taxon>
        <taxon>Rhizobium/Agrobacterium group</taxon>
        <taxon>Pararhizobium</taxon>
    </lineage>
</organism>
<dbReference type="Pfam" id="PF07690">
    <property type="entry name" value="MFS_1"/>
    <property type="match status" value="1"/>
</dbReference>
<proteinExistence type="predicted"/>
<keyword evidence="2" id="KW-0813">Transport</keyword>
<dbReference type="OrthoDB" id="9807274at2"/>
<feature type="transmembrane region" description="Helical" evidence="6">
    <location>
        <begin position="92"/>
        <end position="116"/>
    </location>
</feature>
<feature type="transmembrane region" description="Helical" evidence="6">
    <location>
        <begin position="148"/>
        <end position="169"/>
    </location>
</feature>
<feature type="transmembrane region" description="Helical" evidence="6">
    <location>
        <begin position="362"/>
        <end position="379"/>
    </location>
</feature>
<feature type="transmembrane region" description="Helical" evidence="6">
    <location>
        <begin position="175"/>
        <end position="199"/>
    </location>
</feature>
<evidence type="ECO:0000256" key="1">
    <source>
        <dbReference type="ARBA" id="ARBA00004141"/>
    </source>
</evidence>
<keyword evidence="4 6" id="KW-1133">Transmembrane helix</keyword>
<dbReference type="RefSeq" id="WP_141165851.1">
    <property type="nucleotide sequence ID" value="NZ_VHLH01000005.1"/>
</dbReference>
<gene>
    <name evidence="8" type="ORF">FJU11_04615</name>
</gene>
<dbReference type="PANTHER" id="PTHR42718:SF9">
    <property type="entry name" value="MAJOR FACILITATOR SUPERFAMILY MULTIDRUG TRANSPORTER MFSC"/>
    <property type="match status" value="1"/>
</dbReference>
<feature type="transmembrane region" description="Helical" evidence="6">
    <location>
        <begin position="338"/>
        <end position="356"/>
    </location>
</feature>
<evidence type="ECO:0000256" key="4">
    <source>
        <dbReference type="ARBA" id="ARBA00022989"/>
    </source>
</evidence>
<dbReference type="SUPFAM" id="SSF103473">
    <property type="entry name" value="MFS general substrate transporter"/>
    <property type="match status" value="1"/>
</dbReference>
<evidence type="ECO:0000256" key="5">
    <source>
        <dbReference type="ARBA" id="ARBA00023136"/>
    </source>
</evidence>
<dbReference type="InterPro" id="IPR020846">
    <property type="entry name" value="MFS_dom"/>
</dbReference>
<feature type="transmembrane region" description="Helical" evidence="6">
    <location>
        <begin position="400"/>
        <end position="421"/>
    </location>
</feature>
<feature type="transmembrane region" description="Helical" evidence="6">
    <location>
        <begin position="235"/>
        <end position="253"/>
    </location>
</feature>
<keyword evidence="9" id="KW-1185">Reference proteome</keyword>
<dbReference type="GO" id="GO:0016020">
    <property type="term" value="C:membrane"/>
    <property type="evidence" value="ECO:0007669"/>
    <property type="project" value="UniProtKB-SubCell"/>
</dbReference>
<reference evidence="8 9" key="1">
    <citation type="submission" date="2019-06" db="EMBL/GenBank/DDBJ databases">
        <authorList>
            <person name="Li M."/>
        </authorList>
    </citation>
    <scope>NUCLEOTIDE SEQUENCE [LARGE SCALE GENOMIC DNA]</scope>
    <source>
        <strain evidence="8 9">BGMRC6574</strain>
    </source>
</reference>
<feature type="transmembrane region" description="Helical" evidence="6">
    <location>
        <begin position="305"/>
        <end position="326"/>
    </location>
</feature>
<evidence type="ECO:0000313" key="8">
    <source>
        <dbReference type="EMBL" id="TPW30712.1"/>
    </source>
</evidence>
<feature type="transmembrane region" description="Helical" evidence="6">
    <location>
        <begin position="211"/>
        <end position="229"/>
    </location>
</feature>
<feature type="transmembrane region" description="Helical" evidence="6">
    <location>
        <begin position="122"/>
        <end position="141"/>
    </location>
</feature>
<dbReference type="GO" id="GO:0022857">
    <property type="term" value="F:transmembrane transporter activity"/>
    <property type="evidence" value="ECO:0007669"/>
    <property type="project" value="InterPro"/>
</dbReference>
<sequence>MADGVSASEERSSGEDLFTRAHAPYLVVVFLSEWLIASNSLVTATILPSVGASFSAYQWFGWVSAAFAVGIVTAAALSGVSAERLGLAKAMTFASALFAVGCMVAASANGIGVFIAGRAMQGLGAGWLGGLGYVVAAVCLPGRHLSRIFAISAGIWGIATIAGPLFGGIFADAGFWPGVFVFFAAQAAVLALLSACLFGTEAESAGAKSEASIRALIPVVAGIVAIASAGVVAGVAAAIVLALSGLVALALAVRLDQRARTGLLPADLSRSLAGAGYVAYGATSAAGVAFSLYTPTILVTQYGLSAVEAGYVGVSDAVAWTIAAFVVSRADEARRTTILIAGSVAIAVGVILQAVVIGHGPLVAIVLAGAVMGAGFGSARPVLGERLIRSLDAASRARGSGAITVMQSVGTALGAAVAGIAANAGDFESVGDRALTFAQGFGLFASTFPFALVGIVAVVRFARLCHR</sequence>
<keyword evidence="5 6" id="KW-0472">Membrane</keyword>
<evidence type="ECO:0000256" key="6">
    <source>
        <dbReference type="SAM" id="Phobius"/>
    </source>
</evidence>
<dbReference type="EMBL" id="VHLH01000005">
    <property type="protein sequence ID" value="TPW30712.1"/>
    <property type="molecule type" value="Genomic_DNA"/>
</dbReference>
<dbReference type="Gene3D" id="1.20.1720.10">
    <property type="entry name" value="Multidrug resistance protein D"/>
    <property type="match status" value="1"/>
</dbReference>
<evidence type="ECO:0000259" key="7">
    <source>
        <dbReference type="PROSITE" id="PS50850"/>
    </source>
</evidence>
<protein>
    <submittedName>
        <fullName evidence="8">MFS transporter</fullName>
    </submittedName>
</protein>
<comment type="subcellular location">
    <subcellularLocation>
        <location evidence="1">Membrane</location>
        <topology evidence="1">Multi-pass membrane protein</topology>
    </subcellularLocation>
</comment>
<evidence type="ECO:0000313" key="9">
    <source>
        <dbReference type="Proteomes" id="UP000320314"/>
    </source>
</evidence>
<accession>A0A506U8G2</accession>
<feature type="transmembrane region" description="Helical" evidence="6">
    <location>
        <begin position="25"/>
        <end position="47"/>
    </location>
</feature>
<feature type="transmembrane region" description="Helical" evidence="6">
    <location>
        <begin position="441"/>
        <end position="462"/>
    </location>
</feature>
<evidence type="ECO:0000256" key="2">
    <source>
        <dbReference type="ARBA" id="ARBA00022448"/>
    </source>
</evidence>
<dbReference type="PANTHER" id="PTHR42718">
    <property type="entry name" value="MAJOR FACILITATOR SUPERFAMILY MULTIDRUG TRANSPORTER MFSC"/>
    <property type="match status" value="1"/>
</dbReference>
<dbReference type="Gene3D" id="1.20.1250.20">
    <property type="entry name" value="MFS general substrate transporter like domains"/>
    <property type="match status" value="1"/>
</dbReference>
<dbReference type="InterPro" id="IPR036259">
    <property type="entry name" value="MFS_trans_sf"/>
</dbReference>